<organism evidence="1 2">
    <name type="scientific">Sphingobacterium mizutaii</name>
    <dbReference type="NCBI Taxonomy" id="1010"/>
    <lineage>
        <taxon>Bacteria</taxon>
        <taxon>Pseudomonadati</taxon>
        <taxon>Bacteroidota</taxon>
        <taxon>Sphingobacteriia</taxon>
        <taxon>Sphingobacteriales</taxon>
        <taxon>Sphingobacteriaceae</taxon>
        <taxon>Sphingobacterium</taxon>
    </lineage>
</organism>
<protein>
    <submittedName>
        <fullName evidence="1">Uncharacterized protein</fullName>
    </submittedName>
</protein>
<dbReference type="EMBL" id="LT906468">
    <property type="protein sequence ID" value="SNV37483.1"/>
    <property type="molecule type" value="Genomic_DNA"/>
</dbReference>
<reference evidence="1 2" key="1">
    <citation type="submission" date="2017-06" db="EMBL/GenBank/DDBJ databases">
        <authorList>
            <consortium name="Pathogen Informatics"/>
        </authorList>
    </citation>
    <scope>NUCLEOTIDE SEQUENCE [LARGE SCALE GENOMIC DNA]</scope>
    <source>
        <strain evidence="1 2">NCTC12149</strain>
    </source>
</reference>
<proteinExistence type="predicted"/>
<sequence>MKHRFVKQHFETLYDMKYLQLLNPLFLSQKTTIYMQTQKPE</sequence>
<evidence type="ECO:0000313" key="2">
    <source>
        <dbReference type="Proteomes" id="UP000215355"/>
    </source>
</evidence>
<dbReference type="Proteomes" id="UP000215355">
    <property type="component" value="Chromosome 1"/>
</dbReference>
<dbReference type="AlphaFoldDB" id="A0AAJ5BYI8"/>
<gene>
    <name evidence="1" type="ORF">SAMEA4412673_00215</name>
</gene>
<evidence type="ECO:0000313" key="1">
    <source>
        <dbReference type="EMBL" id="SNV37483.1"/>
    </source>
</evidence>
<dbReference type="KEGG" id="smiz:4412673_00215"/>
<name>A0AAJ5BYI8_9SPHI</name>
<accession>A0AAJ5BYI8</accession>